<reference evidence="11 12" key="1">
    <citation type="submission" date="2018-02" db="EMBL/GenBank/DDBJ databases">
        <title>Genomic Encyclopedia of Archaeal and Bacterial Type Strains, Phase II (KMG-II): from individual species to whole genera.</title>
        <authorList>
            <person name="Goeker M."/>
        </authorList>
    </citation>
    <scope>NUCLEOTIDE SEQUENCE [LARGE SCALE GENOMIC DNA]</scope>
    <source>
        <strain evidence="11 12">DSM 29526</strain>
    </source>
</reference>
<dbReference type="OrthoDB" id="9794322at2"/>
<keyword evidence="3 8" id="KW-0349">Heme</keyword>
<accession>A0A2S6I9T5</accession>
<dbReference type="Pfam" id="PF01011">
    <property type="entry name" value="PQQ"/>
    <property type="match status" value="2"/>
</dbReference>
<evidence type="ECO:0000313" key="12">
    <source>
        <dbReference type="Proteomes" id="UP000237662"/>
    </source>
</evidence>
<dbReference type="SMART" id="SM00564">
    <property type="entry name" value="PQQ"/>
    <property type="match status" value="5"/>
</dbReference>
<dbReference type="GO" id="GO:0048038">
    <property type="term" value="F:quinone binding"/>
    <property type="evidence" value="ECO:0007669"/>
    <property type="project" value="InterPro"/>
</dbReference>
<keyword evidence="5 9" id="KW-0732">Signal</keyword>
<dbReference type="InterPro" id="IPR009056">
    <property type="entry name" value="Cyt_c-like_dom"/>
</dbReference>
<dbReference type="InterPro" id="IPR036909">
    <property type="entry name" value="Cyt_c-like_dom_sf"/>
</dbReference>
<dbReference type="PROSITE" id="PS51257">
    <property type="entry name" value="PROKAR_LIPOPROTEIN"/>
    <property type="match status" value="1"/>
</dbReference>
<dbReference type="PANTHER" id="PTHR32303">
    <property type="entry name" value="QUINOPROTEIN ALCOHOL DEHYDROGENASE (CYTOCHROME C)"/>
    <property type="match status" value="1"/>
</dbReference>
<dbReference type="InterPro" id="IPR002372">
    <property type="entry name" value="PQQ_rpt_dom"/>
</dbReference>
<comment type="cofactor">
    <cofactor evidence="1">
        <name>pyrroloquinoline quinone</name>
        <dbReference type="ChEBI" id="CHEBI:58442"/>
    </cofactor>
</comment>
<dbReference type="GO" id="GO:0008876">
    <property type="term" value="F:quinoprotein glucose dehydrogenase activity"/>
    <property type="evidence" value="ECO:0007669"/>
    <property type="project" value="TreeGrafter"/>
</dbReference>
<protein>
    <submittedName>
        <fullName evidence="11">Quinoprotein glucose dehydrogenase</fullName>
    </submittedName>
</protein>
<dbReference type="Proteomes" id="UP000237662">
    <property type="component" value="Unassembled WGS sequence"/>
</dbReference>
<dbReference type="Gene3D" id="2.140.10.10">
    <property type="entry name" value="Quinoprotein alcohol dehydrogenase-like superfamily"/>
    <property type="match status" value="2"/>
</dbReference>
<dbReference type="GO" id="GO:0009055">
    <property type="term" value="F:electron transfer activity"/>
    <property type="evidence" value="ECO:0007669"/>
    <property type="project" value="InterPro"/>
</dbReference>
<dbReference type="GO" id="GO:0046872">
    <property type="term" value="F:metal ion binding"/>
    <property type="evidence" value="ECO:0007669"/>
    <property type="project" value="UniProtKB-KW"/>
</dbReference>
<evidence type="ECO:0000256" key="5">
    <source>
        <dbReference type="ARBA" id="ARBA00022729"/>
    </source>
</evidence>
<dbReference type="GO" id="GO:0020037">
    <property type="term" value="F:heme binding"/>
    <property type="evidence" value="ECO:0007669"/>
    <property type="project" value="InterPro"/>
</dbReference>
<dbReference type="EMBL" id="PTJC01000005">
    <property type="protein sequence ID" value="PPK88256.1"/>
    <property type="molecule type" value="Genomic_DNA"/>
</dbReference>
<dbReference type="PANTHER" id="PTHR32303:SF4">
    <property type="entry name" value="QUINOPROTEIN GLUCOSE DEHYDROGENASE"/>
    <property type="match status" value="1"/>
</dbReference>
<evidence type="ECO:0000256" key="3">
    <source>
        <dbReference type="ARBA" id="ARBA00022617"/>
    </source>
</evidence>
<organism evidence="11 12">
    <name type="scientific">Neolewinella xylanilytica</name>
    <dbReference type="NCBI Taxonomy" id="1514080"/>
    <lineage>
        <taxon>Bacteria</taxon>
        <taxon>Pseudomonadati</taxon>
        <taxon>Bacteroidota</taxon>
        <taxon>Saprospiria</taxon>
        <taxon>Saprospirales</taxon>
        <taxon>Lewinellaceae</taxon>
        <taxon>Neolewinella</taxon>
    </lineage>
</organism>
<dbReference type="Pfam" id="PF13442">
    <property type="entry name" value="Cytochrome_CBB3"/>
    <property type="match status" value="1"/>
</dbReference>
<dbReference type="SUPFAM" id="SSF50998">
    <property type="entry name" value="Quinoprotein alcohol dehydrogenase-like"/>
    <property type="match status" value="1"/>
</dbReference>
<keyword evidence="7 8" id="KW-0408">Iron</keyword>
<dbReference type="GO" id="GO:0016020">
    <property type="term" value="C:membrane"/>
    <property type="evidence" value="ECO:0007669"/>
    <property type="project" value="InterPro"/>
</dbReference>
<evidence type="ECO:0000313" key="11">
    <source>
        <dbReference type="EMBL" id="PPK88256.1"/>
    </source>
</evidence>
<feature type="chain" id="PRO_5015472176" evidence="9">
    <location>
        <begin position="18"/>
        <end position="720"/>
    </location>
</feature>
<dbReference type="SUPFAM" id="SSF46626">
    <property type="entry name" value="Cytochrome c"/>
    <property type="match status" value="1"/>
</dbReference>
<gene>
    <name evidence="11" type="ORF">CLV84_1221</name>
</gene>
<dbReference type="PROSITE" id="PS51007">
    <property type="entry name" value="CYTC"/>
    <property type="match status" value="1"/>
</dbReference>
<evidence type="ECO:0000256" key="6">
    <source>
        <dbReference type="ARBA" id="ARBA00023002"/>
    </source>
</evidence>
<feature type="domain" description="Cytochrome c" evidence="10">
    <location>
        <begin position="475"/>
        <end position="552"/>
    </location>
</feature>
<sequence length="720" mass="76804">MKSVPKLLFAVATLVMAGCTSPETGELPVADWGHYLGDPGTTQFSGLAQIDTTNVDRLAVAWTYASGDADSLNRSQIQCNPLVIDGILYGTNPKLKAFAVDAATGAELWTFDPAVFHDDLFGMGTNRGLSYWTDGDDRQIYYPAGSFLYAIDAQDGTPVTTFGEGGRVDLHTGLGAGAREQFVIATSPGIIFEDLLIIGGRVSEDLGAAPGYIRAFDLRSGALRWTFRTLPDPGEAGADTWPEPLSPLTGGANSWAGLSLDTERGIVFVPTGSASYDFYGGNRPGDNLYANCVLALDARTGAYRWHFQTVHHDIWDRDLPAPPVLITVEHDGAEVDAVAQATKGGYLFLLDRETGEPLFPVEERPFPASELQGEYTSPTQPMPTAPPPFTRQHLSAEDLYPYDTARNTEARALLAKSRFGGPFLPPSEAGTILFPGFDGGAEWGGGAYSPTERLFIVNANEMPWMLKMNPVAGLAGADAGQEIYAIACQACHGADRAGGGVFESPSLRGLSQRLDGPAVSHVIRNGRGAMPAVSWLNDDQVRAVTDWLLQLDEAKATGARPAPTDSDKKEASGEGVWPYPYIMDGYTRLKTSDGHPITAPPWGTLTALDLDRGTIAWQVPLGEYPDLVDRGIRNTGSENYGGPAATAGGVVFIAATLDEKIRAFRTRDGALLWEAPLPAAGYATPAVYQAGEKQFVVIACGGGKLGTDSGDRYVAFALPD</sequence>
<dbReference type="CDD" id="cd10280">
    <property type="entry name" value="PQQ_mGDH"/>
    <property type="match status" value="1"/>
</dbReference>
<name>A0A2S6I9T5_9BACT</name>
<dbReference type="InterPro" id="IPR018391">
    <property type="entry name" value="PQQ_b-propeller_rpt"/>
</dbReference>
<dbReference type="AlphaFoldDB" id="A0A2S6I9T5"/>
<comment type="caution">
    <text evidence="11">The sequence shown here is derived from an EMBL/GenBank/DDBJ whole genome shotgun (WGS) entry which is preliminary data.</text>
</comment>
<evidence type="ECO:0000256" key="7">
    <source>
        <dbReference type="ARBA" id="ARBA00023004"/>
    </source>
</evidence>
<evidence type="ECO:0000256" key="8">
    <source>
        <dbReference type="PROSITE-ProRule" id="PRU00433"/>
    </source>
</evidence>
<evidence type="ECO:0000256" key="2">
    <source>
        <dbReference type="ARBA" id="ARBA00008156"/>
    </source>
</evidence>
<evidence type="ECO:0000256" key="1">
    <source>
        <dbReference type="ARBA" id="ARBA00001931"/>
    </source>
</evidence>
<evidence type="ECO:0000256" key="4">
    <source>
        <dbReference type="ARBA" id="ARBA00022723"/>
    </source>
</evidence>
<keyword evidence="12" id="KW-1185">Reference proteome</keyword>
<dbReference type="InterPro" id="IPR011047">
    <property type="entry name" value="Quinoprotein_ADH-like_sf"/>
</dbReference>
<comment type="similarity">
    <text evidence="2">Belongs to the bacterial PQQ dehydrogenase family.</text>
</comment>
<dbReference type="InterPro" id="IPR017511">
    <property type="entry name" value="PQQ_mDH"/>
</dbReference>
<feature type="signal peptide" evidence="9">
    <location>
        <begin position="1"/>
        <end position="17"/>
    </location>
</feature>
<evidence type="ECO:0000256" key="9">
    <source>
        <dbReference type="SAM" id="SignalP"/>
    </source>
</evidence>
<proteinExistence type="inferred from homology"/>
<keyword evidence="6" id="KW-0560">Oxidoreductase</keyword>
<dbReference type="RefSeq" id="WP_104418820.1">
    <property type="nucleotide sequence ID" value="NZ_PTJC01000005.1"/>
</dbReference>
<keyword evidence="4 8" id="KW-0479">Metal-binding</keyword>
<evidence type="ECO:0000259" key="10">
    <source>
        <dbReference type="PROSITE" id="PS51007"/>
    </source>
</evidence>